<dbReference type="EMBL" id="CAIX01000448">
    <property type="protein sequence ID" value="CCI50304.1"/>
    <property type="molecule type" value="Genomic_DNA"/>
</dbReference>
<dbReference type="InParanoid" id="A0A024GVA3"/>
<evidence type="ECO:0000313" key="3">
    <source>
        <dbReference type="Proteomes" id="UP000053237"/>
    </source>
</evidence>
<name>A0A024GVA3_9STRA</name>
<evidence type="ECO:0000313" key="2">
    <source>
        <dbReference type="EMBL" id="CCI50304.1"/>
    </source>
</evidence>
<gene>
    <name evidence="2" type="ORF">BN9_119710</name>
</gene>
<dbReference type="Proteomes" id="UP000053237">
    <property type="component" value="Unassembled WGS sequence"/>
</dbReference>
<evidence type="ECO:0008006" key="4">
    <source>
        <dbReference type="Google" id="ProtNLM"/>
    </source>
</evidence>
<proteinExistence type="predicted"/>
<feature type="signal peptide" evidence="1">
    <location>
        <begin position="1"/>
        <end position="26"/>
    </location>
</feature>
<keyword evidence="3" id="KW-1185">Reference proteome</keyword>
<reference evidence="2 3" key="1">
    <citation type="submission" date="2012-05" db="EMBL/GenBank/DDBJ databases">
        <title>Recombination and specialization in a pathogen metapopulation.</title>
        <authorList>
            <person name="Gardiner A."/>
            <person name="Kemen E."/>
            <person name="Schultz-Larsen T."/>
            <person name="MacLean D."/>
            <person name="Van Oosterhout C."/>
            <person name="Jones J.D.G."/>
        </authorList>
    </citation>
    <scope>NUCLEOTIDE SEQUENCE [LARGE SCALE GENOMIC DNA]</scope>
    <source>
        <strain evidence="2 3">Ac Nc2</strain>
    </source>
</reference>
<organism evidence="2 3">
    <name type="scientific">Albugo candida</name>
    <dbReference type="NCBI Taxonomy" id="65357"/>
    <lineage>
        <taxon>Eukaryota</taxon>
        <taxon>Sar</taxon>
        <taxon>Stramenopiles</taxon>
        <taxon>Oomycota</taxon>
        <taxon>Peronosporomycetes</taxon>
        <taxon>Albuginales</taxon>
        <taxon>Albuginaceae</taxon>
        <taxon>Albugo</taxon>
    </lineage>
</organism>
<accession>A0A024GVA3</accession>
<protein>
    <recommendedName>
        <fullName evidence="4">Peptidase A1 domain-containing protein</fullName>
    </recommendedName>
</protein>
<keyword evidence="1" id="KW-0732">Signal</keyword>
<sequence>MKAFLFKTFTLAALGAFQAHRRFVAADYVNLVRVPTSKKPAKFDHGLEATLKSSCDSLKILSLMVQRAGPSTIHGWKTCSSDGNSKWGANECHLHSIKEAHYVSGWRLQQNALQDLISKGELHVFGERFFIDPRAYIINHPAIYSFKFLEEKEVYQLHFGDDRKLSPGSGSTEPDYVFEEEERKIKLFGNIYEAGRLQFNPGKEAIIIPHGPLTHLVQTILIDPRVSKNGLYEVDCSKLKTHLEASSGVYPGIVIYYGNNQRSRVINYRSFILKKTQKKCVVLLKESNPCVPGENSNLGVLNENSNLVVLGLSILRSFAVIIDTKDPKMKMIFELYP</sequence>
<dbReference type="Gene3D" id="2.40.70.10">
    <property type="entry name" value="Acid Proteases"/>
    <property type="match status" value="1"/>
</dbReference>
<feature type="chain" id="PRO_5001532633" description="Peptidase A1 domain-containing protein" evidence="1">
    <location>
        <begin position="27"/>
        <end position="337"/>
    </location>
</feature>
<comment type="caution">
    <text evidence="2">The sequence shown here is derived from an EMBL/GenBank/DDBJ whole genome shotgun (WGS) entry which is preliminary data.</text>
</comment>
<dbReference type="AlphaFoldDB" id="A0A024GVA3"/>
<evidence type="ECO:0000256" key="1">
    <source>
        <dbReference type="SAM" id="SignalP"/>
    </source>
</evidence>
<dbReference type="InterPro" id="IPR021109">
    <property type="entry name" value="Peptidase_aspartic_dom_sf"/>
</dbReference>